<dbReference type="Pfam" id="PF00227">
    <property type="entry name" value="Proteasome"/>
    <property type="match status" value="1"/>
</dbReference>
<dbReference type="SUPFAM" id="SSF56235">
    <property type="entry name" value="N-terminal nucleophile aminohydrolases (Ntn hydrolases)"/>
    <property type="match status" value="1"/>
</dbReference>
<accession>A0A9C6WG04</accession>
<dbReference type="GO" id="GO:0019774">
    <property type="term" value="C:proteasome core complex, beta-subunit complex"/>
    <property type="evidence" value="ECO:0007669"/>
    <property type="project" value="UniProtKB-ARBA"/>
</dbReference>
<dbReference type="RefSeq" id="XP_051858237.1">
    <property type="nucleotide sequence ID" value="XM_052002277.1"/>
</dbReference>
<dbReference type="PANTHER" id="PTHR32194">
    <property type="entry name" value="METALLOPROTEASE TLDD"/>
    <property type="match status" value="1"/>
</dbReference>
<evidence type="ECO:0000256" key="1">
    <source>
        <dbReference type="ARBA" id="ARBA00001198"/>
    </source>
</evidence>
<comment type="subunit">
    <text evidence="9">The 26S proteasome consists of a 20S proteasome core and two 19S regulatory subunits. The 20S proteasome core is composed of 28 subunits that are arranged in four stacked rings, resulting in a barrel-shaped structure. The two end rings are each formed by seven alpha subunits, and the two central rings are each formed by seven beta subunits. The catalytic chamber with the active sites is on the inside of the barrel.</text>
</comment>
<dbReference type="GO" id="GO:0005634">
    <property type="term" value="C:nucleus"/>
    <property type="evidence" value="ECO:0007669"/>
    <property type="project" value="UniProtKB-SubCell"/>
</dbReference>
<evidence type="ECO:0000256" key="9">
    <source>
        <dbReference type="ARBA" id="ARBA00026071"/>
    </source>
</evidence>
<evidence type="ECO:0000313" key="11">
    <source>
        <dbReference type="Proteomes" id="UP000515160"/>
    </source>
</evidence>
<comment type="subcellular location">
    <subcellularLocation>
        <location evidence="2">Nucleus</location>
    </subcellularLocation>
</comment>
<dbReference type="GO" id="GO:0004298">
    <property type="term" value="F:threonine-type endopeptidase activity"/>
    <property type="evidence" value="ECO:0007669"/>
    <property type="project" value="UniProtKB-KW"/>
</dbReference>
<name>A0A9C6WG04_DROAB</name>
<dbReference type="OrthoDB" id="7854943at2759"/>
<gene>
    <name evidence="12" type="primary">LOC127565115</name>
</gene>
<evidence type="ECO:0000313" key="12">
    <source>
        <dbReference type="RefSeq" id="XP_051858237.1"/>
    </source>
</evidence>
<dbReference type="GeneID" id="127565115"/>
<dbReference type="PANTHER" id="PTHR32194:SF0">
    <property type="entry name" value="ATP-DEPENDENT PROTEASE SUBUNIT HSLV"/>
    <property type="match status" value="1"/>
</dbReference>
<protein>
    <recommendedName>
        <fullName evidence="3">proteasome endopeptidase complex</fullName>
        <ecNumber evidence="3">3.4.25.1</ecNumber>
    </recommendedName>
</protein>
<feature type="active site" description="Nucleophile" evidence="10">
    <location>
        <position position="14"/>
    </location>
</feature>
<dbReference type="InterPro" id="IPR023333">
    <property type="entry name" value="Proteasome_suB-type"/>
</dbReference>
<keyword evidence="4" id="KW-0963">Cytoplasm</keyword>
<keyword evidence="11" id="KW-1185">Reference proteome</keyword>
<evidence type="ECO:0000256" key="2">
    <source>
        <dbReference type="ARBA" id="ARBA00004123"/>
    </source>
</evidence>
<evidence type="ECO:0000256" key="10">
    <source>
        <dbReference type="PIRSR" id="PIRSR600243-1"/>
    </source>
</evidence>
<reference evidence="12" key="1">
    <citation type="submission" date="2025-08" db="UniProtKB">
        <authorList>
            <consortium name="RefSeq"/>
        </authorList>
    </citation>
    <scope>IDENTIFICATION</scope>
    <source>
        <strain evidence="12">15112-1751.03</strain>
        <tissue evidence="12">Whole Adult</tissue>
    </source>
</reference>
<dbReference type="GO" id="GO:0051603">
    <property type="term" value="P:proteolysis involved in protein catabolic process"/>
    <property type="evidence" value="ECO:0007669"/>
    <property type="project" value="InterPro"/>
</dbReference>
<evidence type="ECO:0000256" key="6">
    <source>
        <dbReference type="ARBA" id="ARBA00022698"/>
    </source>
</evidence>
<dbReference type="InterPro" id="IPR029055">
    <property type="entry name" value="Ntn_hydrolases_N"/>
</dbReference>
<dbReference type="Proteomes" id="UP000515160">
    <property type="component" value="Chromosome 2L"/>
</dbReference>
<evidence type="ECO:0000256" key="8">
    <source>
        <dbReference type="ARBA" id="ARBA00022942"/>
    </source>
</evidence>
<evidence type="ECO:0000256" key="4">
    <source>
        <dbReference type="ARBA" id="ARBA00022490"/>
    </source>
</evidence>
<dbReference type="PROSITE" id="PS51476">
    <property type="entry name" value="PROTEASOME_BETA_2"/>
    <property type="match status" value="1"/>
</dbReference>
<dbReference type="PRINTS" id="PR00141">
    <property type="entry name" value="PROTEASOME"/>
</dbReference>
<organism evidence="11 12">
    <name type="scientific">Drosophila albomicans</name>
    <name type="common">Fruit fly</name>
    <dbReference type="NCBI Taxonomy" id="7291"/>
    <lineage>
        <taxon>Eukaryota</taxon>
        <taxon>Metazoa</taxon>
        <taxon>Ecdysozoa</taxon>
        <taxon>Arthropoda</taxon>
        <taxon>Hexapoda</taxon>
        <taxon>Insecta</taxon>
        <taxon>Pterygota</taxon>
        <taxon>Neoptera</taxon>
        <taxon>Endopterygota</taxon>
        <taxon>Diptera</taxon>
        <taxon>Brachycera</taxon>
        <taxon>Muscomorpha</taxon>
        <taxon>Ephydroidea</taxon>
        <taxon>Drosophilidae</taxon>
        <taxon>Drosophila</taxon>
    </lineage>
</organism>
<proteinExistence type="predicted"/>
<keyword evidence="8" id="KW-0647">Proteasome</keyword>
<evidence type="ECO:0000256" key="3">
    <source>
        <dbReference type="ARBA" id="ARBA00012039"/>
    </source>
</evidence>
<dbReference type="Gene3D" id="3.60.20.10">
    <property type="entry name" value="Glutamine Phosphoribosylpyrophosphate, subunit 1, domain 1"/>
    <property type="match status" value="1"/>
</dbReference>
<keyword evidence="6" id="KW-0888">Threonine protease</keyword>
<dbReference type="InterPro" id="IPR000243">
    <property type="entry name" value="Pept_T1A_subB"/>
</dbReference>
<dbReference type="AlphaFoldDB" id="A0A9C6WG04"/>
<dbReference type="GO" id="GO:0005737">
    <property type="term" value="C:cytoplasm"/>
    <property type="evidence" value="ECO:0007669"/>
    <property type="project" value="TreeGrafter"/>
</dbReference>
<comment type="catalytic activity">
    <reaction evidence="1">
        <text>Cleavage of peptide bonds with very broad specificity.</text>
        <dbReference type="EC" id="3.4.25.1"/>
    </reaction>
</comment>
<dbReference type="InterPro" id="IPR001353">
    <property type="entry name" value="Proteasome_sua/b"/>
</dbReference>
<keyword evidence="5" id="KW-0645">Protease</keyword>
<keyword evidence="7" id="KW-0378">Hydrolase</keyword>
<evidence type="ECO:0000256" key="5">
    <source>
        <dbReference type="ARBA" id="ARBA00022670"/>
    </source>
</evidence>
<evidence type="ECO:0000256" key="7">
    <source>
        <dbReference type="ARBA" id="ARBA00022801"/>
    </source>
</evidence>
<sequence length="226" mass="24794">MNNSEGFEGIRCGTTIMAVEYDGGVVLAADSRTTTGRNVVNSNTDKLSRITDRIYSGRCGSASQSEQLLEFVTDNVNFHNLAYPDSMTVHMVATMFANKIYEKRQINQVGVIVAGWDKEHGGQVYNITSAGLMLRQRAAASGSGANSIRGLLMSRHTKNMPLNEAMELVKICTEVAISFDPFSGGHVKIAVINKDGLVMRRTIPISDTMFQLSSNMLWNLEFDACK</sequence>
<dbReference type="EC" id="3.4.25.1" evidence="3"/>